<organism evidence="1 2">
    <name type="scientific">Pseudodesulfovibrio mercurii</name>
    <dbReference type="NCBI Taxonomy" id="641491"/>
    <lineage>
        <taxon>Bacteria</taxon>
        <taxon>Pseudomonadati</taxon>
        <taxon>Thermodesulfobacteriota</taxon>
        <taxon>Desulfovibrionia</taxon>
        <taxon>Desulfovibrionales</taxon>
        <taxon>Desulfovibrionaceae</taxon>
    </lineage>
</organism>
<protein>
    <submittedName>
        <fullName evidence="1">Uncharacterized protein</fullName>
    </submittedName>
</protein>
<sequence length="331" mass="34647">MTIASTETKVIYGGNGSTSAFAIPFMFLRNEDIRVLLVDAEDVAWVQSEGTDYVLSGVGEQTGGALTMGLPPEAGQTLVIRREPAMVQEVDYVENDAFPAATHEAALDKLTMICQALAEKLDRALTFRVSSAVTGVNLPEPDADRVLAWNGTGDDLVNKDVVALGLVTTPVPISQGGTDADNPTEALFNLGFGAVGLTVAGCEEEAEALAAIGAEPADAAILKGDVPCLLRAVYGDEPQAHAGSDLSGLTVARNHVVWTLTADSAFSDAALPYDGTYVFHVYPAGHGLVLAASYKSDGSLPSPDPDAGEVRIVVEQYNARKTILSLQNVEA</sequence>
<dbReference type="AlphaFoldDB" id="F0JGW9"/>
<dbReference type="Proteomes" id="UP000007845">
    <property type="component" value="Chromosome"/>
</dbReference>
<name>F0JGW9_9BACT</name>
<evidence type="ECO:0000313" key="1">
    <source>
        <dbReference type="EMBL" id="EGB15159.1"/>
    </source>
</evidence>
<gene>
    <name evidence="1" type="ORF">DND132_1953</name>
</gene>
<evidence type="ECO:0000313" key="2">
    <source>
        <dbReference type="Proteomes" id="UP000007845"/>
    </source>
</evidence>
<reference evidence="1 2" key="1">
    <citation type="journal article" date="2011" name="J. Bacteriol.">
        <title>Genome sequence of the mercury-methylating strain Desulfovibrio desulfuricans ND132.</title>
        <authorList>
            <person name="Brown S.D."/>
            <person name="Gilmour C.C."/>
            <person name="Kucken A.M."/>
            <person name="Wall J.D."/>
            <person name="Elias D.A."/>
            <person name="Brandt C.C."/>
            <person name="Podar M."/>
            <person name="Chertkov O."/>
            <person name="Held B."/>
            <person name="Bruce D.C."/>
            <person name="Detter J.C."/>
            <person name="Tapia R."/>
            <person name="Han C.S."/>
            <person name="Goodwin L.A."/>
            <person name="Cheng J.F."/>
            <person name="Pitluck S."/>
            <person name="Woyke T."/>
            <person name="Mikhailova N."/>
            <person name="Ivanova N.N."/>
            <person name="Han J."/>
            <person name="Lucas S."/>
            <person name="Lapidus A.L."/>
            <person name="Land M.L."/>
            <person name="Hauser L.J."/>
            <person name="Palumbo A.V."/>
        </authorList>
    </citation>
    <scope>NUCLEOTIDE SEQUENCE [LARGE SCALE GENOMIC DNA]</scope>
    <source>
        <strain evidence="1 2">ND132</strain>
    </source>
</reference>
<dbReference type="EMBL" id="CP003220">
    <property type="protein sequence ID" value="EGB15159.1"/>
    <property type="molecule type" value="Genomic_DNA"/>
</dbReference>
<accession>F0JGW9</accession>
<dbReference type="eggNOG" id="COG5434">
    <property type="taxonomic scope" value="Bacteria"/>
</dbReference>
<dbReference type="STRING" id="641491.DND132_1953"/>
<dbReference type="HOGENOM" id="CLU_841266_0_0_7"/>
<proteinExistence type="predicted"/>
<keyword evidence="2" id="KW-1185">Reference proteome</keyword>
<dbReference type="RefSeq" id="WP_014322586.1">
    <property type="nucleotide sequence ID" value="NC_016803.1"/>
</dbReference>
<dbReference type="OrthoDB" id="5365411at2"/>
<dbReference type="KEGG" id="ddn:DND132_1953"/>